<organism evidence="2 3">
    <name type="scientific">Spizellomyces punctatus (strain DAOM BR117)</name>
    <dbReference type="NCBI Taxonomy" id="645134"/>
    <lineage>
        <taxon>Eukaryota</taxon>
        <taxon>Fungi</taxon>
        <taxon>Fungi incertae sedis</taxon>
        <taxon>Chytridiomycota</taxon>
        <taxon>Chytridiomycota incertae sedis</taxon>
        <taxon>Chytridiomycetes</taxon>
        <taxon>Spizellomycetales</taxon>
        <taxon>Spizellomycetaceae</taxon>
        <taxon>Spizellomyces</taxon>
    </lineage>
</organism>
<protein>
    <submittedName>
        <fullName evidence="2">Uncharacterized protein</fullName>
    </submittedName>
</protein>
<dbReference type="VEuPathDB" id="FungiDB:SPPG_06447"/>
<evidence type="ECO:0000313" key="2">
    <source>
        <dbReference type="EMBL" id="KNC98028.1"/>
    </source>
</evidence>
<dbReference type="Proteomes" id="UP000053201">
    <property type="component" value="Unassembled WGS sequence"/>
</dbReference>
<evidence type="ECO:0000256" key="1">
    <source>
        <dbReference type="SAM" id="Phobius"/>
    </source>
</evidence>
<gene>
    <name evidence="2" type="ORF">SPPG_06447</name>
</gene>
<feature type="transmembrane region" description="Helical" evidence="1">
    <location>
        <begin position="300"/>
        <end position="324"/>
    </location>
</feature>
<dbReference type="AlphaFoldDB" id="A0A0L0HBC5"/>
<evidence type="ECO:0000313" key="3">
    <source>
        <dbReference type="Proteomes" id="UP000053201"/>
    </source>
</evidence>
<dbReference type="STRING" id="645134.A0A0L0HBC5"/>
<dbReference type="RefSeq" id="XP_016606068.1">
    <property type="nucleotide sequence ID" value="XM_016754652.1"/>
</dbReference>
<keyword evidence="1" id="KW-0812">Transmembrane</keyword>
<dbReference type="InParanoid" id="A0A0L0HBC5"/>
<dbReference type="EMBL" id="KQ257461">
    <property type="protein sequence ID" value="KNC98028.1"/>
    <property type="molecule type" value="Genomic_DNA"/>
</dbReference>
<dbReference type="GeneID" id="27689748"/>
<name>A0A0L0HBC5_SPIPD</name>
<reference evidence="2 3" key="1">
    <citation type="submission" date="2009-08" db="EMBL/GenBank/DDBJ databases">
        <title>The Genome Sequence of Spizellomyces punctatus strain DAOM BR117.</title>
        <authorList>
            <consortium name="The Broad Institute Genome Sequencing Platform"/>
            <person name="Russ C."/>
            <person name="Cuomo C."/>
            <person name="Shea T."/>
            <person name="Young S.K."/>
            <person name="Zeng Q."/>
            <person name="Koehrsen M."/>
            <person name="Haas B."/>
            <person name="Borodovsky M."/>
            <person name="Guigo R."/>
            <person name="Alvarado L."/>
            <person name="Berlin A."/>
            <person name="Bochicchio J."/>
            <person name="Borenstein D."/>
            <person name="Chapman S."/>
            <person name="Chen Z."/>
            <person name="Engels R."/>
            <person name="Freedman E."/>
            <person name="Gellesch M."/>
            <person name="Goldberg J."/>
            <person name="Griggs A."/>
            <person name="Gujja S."/>
            <person name="Heiman D."/>
            <person name="Hepburn T."/>
            <person name="Howarth C."/>
            <person name="Jen D."/>
            <person name="Larson L."/>
            <person name="Lewis B."/>
            <person name="Mehta T."/>
            <person name="Park D."/>
            <person name="Pearson M."/>
            <person name="Roberts A."/>
            <person name="Saif S."/>
            <person name="Shenoy N."/>
            <person name="Sisk P."/>
            <person name="Stolte C."/>
            <person name="Sykes S."/>
            <person name="Thomson T."/>
            <person name="Walk T."/>
            <person name="White J."/>
            <person name="Yandava C."/>
            <person name="Burger G."/>
            <person name="Gray M.W."/>
            <person name="Holland P.W.H."/>
            <person name="King N."/>
            <person name="Lang F.B.F."/>
            <person name="Roger A.J."/>
            <person name="Ruiz-Trillo I."/>
            <person name="Lander E."/>
            <person name="Nusbaum C."/>
        </authorList>
    </citation>
    <scope>NUCLEOTIDE SEQUENCE [LARGE SCALE GENOMIC DNA]</scope>
    <source>
        <strain evidence="2 3">DAOM BR117</strain>
    </source>
</reference>
<keyword evidence="1" id="KW-1133">Transmembrane helix</keyword>
<proteinExistence type="predicted"/>
<accession>A0A0L0HBC5</accession>
<dbReference type="OrthoDB" id="5596129at2759"/>
<sequence length="459" mass="51100">MKISLSTRSPGLSPSSIHLPKPIRYLRNLTLAAIVVLFLGAIAINLHRYVTQVPLVRNSLSSIGLAVPEMVFCMNAQYYNVPAATSFLAGDANPVCFGEVLGKDATVGTPVPLSQYVAPFTFPQDGGNVMWDTNATIPCHRFSPLGRLRFSAYAPSSTSDPTKYISAISCGYDYDPSNRTKDDGNVWPPRLDRLTAAIFPREAPTSQLQFLPSEVLYNTSMSLFLQYQAAEKMGREPQTILQWSMGNSLAYYWVQSLTPYNQRTSHHSSIYVRISPSNLLTEANNPNLFQVPVSQEVRSITILDIFVTMGGVFSFLSTIFLILFGSRRLQPFGIVHKLFSIQLRTYLQSKYGKNTTLIETNLNSNAPPITVDVMPDTNAQTPKSHRSWSPSTKESPGDVVWKTYTLDEPAVCLEAQQPLPTDHDRLRAIENILEEFYIDTSTEFPRLSSLLPGSSNKPR</sequence>
<keyword evidence="1" id="KW-0472">Membrane</keyword>
<keyword evidence="3" id="KW-1185">Reference proteome</keyword>
<feature type="transmembrane region" description="Helical" evidence="1">
    <location>
        <begin position="29"/>
        <end position="50"/>
    </location>
</feature>